<reference evidence="1" key="1">
    <citation type="submission" date="2021-01" db="EMBL/GenBank/DDBJ databases">
        <title>Genomic Encyclopedia of Type Strains, Phase IV (KMG-IV): sequencing the most valuable type-strain genomes for metagenomic binning, comparative biology and taxonomic classification.</title>
        <authorList>
            <person name="Goeker M."/>
        </authorList>
    </citation>
    <scope>NUCLEOTIDE SEQUENCE</scope>
    <source>
        <strain evidence="1">DSM 23230</strain>
    </source>
</reference>
<dbReference type="InterPro" id="IPR009711">
    <property type="entry name" value="UPF0473"/>
</dbReference>
<comment type="caution">
    <text evidence="1">The sequence shown here is derived from an EMBL/GenBank/DDBJ whole genome shotgun (WGS) entry which is preliminary data.</text>
</comment>
<dbReference type="EMBL" id="JAFBDQ010000004">
    <property type="protein sequence ID" value="MBM7556058.1"/>
    <property type="molecule type" value="Genomic_DNA"/>
</dbReference>
<proteinExistence type="predicted"/>
<keyword evidence="2" id="KW-1185">Reference proteome</keyword>
<dbReference type="AlphaFoldDB" id="A0A939BNZ9"/>
<organism evidence="1 2">
    <name type="scientific">Halanaerobacter jeridensis</name>
    <dbReference type="NCBI Taxonomy" id="706427"/>
    <lineage>
        <taxon>Bacteria</taxon>
        <taxon>Bacillati</taxon>
        <taxon>Bacillota</taxon>
        <taxon>Clostridia</taxon>
        <taxon>Halanaerobiales</taxon>
        <taxon>Halobacteroidaceae</taxon>
        <taxon>Halanaerobacter</taxon>
    </lineage>
</organism>
<gene>
    <name evidence="1" type="ORF">JOC47_000894</name>
</gene>
<dbReference type="Proteomes" id="UP000774000">
    <property type="component" value="Unassembled WGS sequence"/>
</dbReference>
<dbReference type="RefSeq" id="WP_204700779.1">
    <property type="nucleotide sequence ID" value="NZ_JAFBDQ010000004.1"/>
</dbReference>
<name>A0A939BNZ9_9FIRM</name>
<accession>A0A939BNZ9</accession>
<protein>
    <submittedName>
        <fullName evidence="1">Uncharacterized protein YrzB (UPF0473 family)</fullName>
    </submittedName>
</protein>
<evidence type="ECO:0000313" key="2">
    <source>
        <dbReference type="Proteomes" id="UP000774000"/>
    </source>
</evidence>
<evidence type="ECO:0000313" key="1">
    <source>
        <dbReference type="EMBL" id="MBM7556058.1"/>
    </source>
</evidence>
<dbReference type="Pfam" id="PF06949">
    <property type="entry name" value="DUF1292"/>
    <property type="match status" value="1"/>
</dbReference>
<sequence length="94" mass="10950">MAEREGQIKVVNEEEGIVILEEHDGSEAIYQIVTVVELEEISYLILLPEEDHENGEGYALKITEDENEERIYEPVVDEDELVRLQEELEAQYEE</sequence>